<name>A0ABV3K3F0_STRON</name>
<dbReference type="Proteomes" id="UP001552594">
    <property type="component" value="Unassembled WGS sequence"/>
</dbReference>
<evidence type="ECO:0000256" key="1">
    <source>
        <dbReference type="SAM" id="Phobius"/>
    </source>
</evidence>
<accession>A0ABV3K3F0</accession>
<evidence type="ECO:0000313" key="3">
    <source>
        <dbReference type="Proteomes" id="UP001552594"/>
    </source>
</evidence>
<dbReference type="InterPro" id="IPR055338">
    <property type="entry name" value="YqfX-like"/>
</dbReference>
<dbReference type="PANTHER" id="PTHR40040:SF1">
    <property type="entry name" value="MEMBRANE PROTEIN"/>
    <property type="match status" value="1"/>
</dbReference>
<comment type="caution">
    <text evidence="2">The sequence shown here is derived from an EMBL/GenBank/DDBJ whole genome shotgun (WGS) entry which is preliminary data.</text>
</comment>
<keyword evidence="1" id="KW-0472">Membrane</keyword>
<evidence type="ECO:0000313" key="2">
    <source>
        <dbReference type="EMBL" id="MEV5509675.1"/>
    </source>
</evidence>
<sequence length="84" mass="8847">MRSFTQTRYRDADFMAVISFVMGLIGLVVGNLVFGPAALILGTVALSKGTTRSFRAVLGIVLGAADLLLLTALAAAQHTASWHL</sequence>
<dbReference type="EMBL" id="JBFAUK010000023">
    <property type="protein sequence ID" value="MEV5509675.1"/>
    <property type="molecule type" value="Genomic_DNA"/>
</dbReference>
<reference evidence="2 3" key="1">
    <citation type="submission" date="2024-06" db="EMBL/GenBank/DDBJ databases">
        <title>The Natural Products Discovery Center: Release of the First 8490 Sequenced Strains for Exploring Actinobacteria Biosynthetic Diversity.</title>
        <authorList>
            <person name="Kalkreuter E."/>
            <person name="Kautsar S.A."/>
            <person name="Yang D."/>
            <person name="Bader C.D."/>
            <person name="Teijaro C.N."/>
            <person name="Fluegel L."/>
            <person name="Davis C.M."/>
            <person name="Simpson J.R."/>
            <person name="Lauterbach L."/>
            <person name="Steele A.D."/>
            <person name="Gui C."/>
            <person name="Meng S."/>
            <person name="Li G."/>
            <person name="Viehrig K."/>
            <person name="Ye F."/>
            <person name="Su P."/>
            <person name="Kiefer A.F."/>
            <person name="Nichols A."/>
            <person name="Cepeda A.J."/>
            <person name="Yan W."/>
            <person name="Fan B."/>
            <person name="Jiang Y."/>
            <person name="Adhikari A."/>
            <person name="Zheng C.-J."/>
            <person name="Schuster L."/>
            <person name="Cowan T.M."/>
            <person name="Smanski M.J."/>
            <person name="Chevrette M.G."/>
            <person name="De Carvalho L.P.S."/>
            <person name="Shen B."/>
        </authorList>
    </citation>
    <scope>NUCLEOTIDE SEQUENCE [LARGE SCALE GENOMIC DNA]</scope>
    <source>
        <strain evidence="2 3">NPDC052347</strain>
    </source>
</reference>
<feature type="transmembrane region" description="Helical" evidence="1">
    <location>
        <begin position="54"/>
        <end position="76"/>
    </location>
</feature>
<dbReference type="PANTHER" id="PTHR40040">
    <property type="entry name" value="SMALL HYDROPHOBIC PROTEIN-RELATED"/>
    <property type="match status" value="1"/>
</dbReference>
<keyword evidence="1" id="KW-1133">Transmembrane helix</keyword>
<keyword evidence="1" id="KW-0812">Transmembrane</keyword>
<protein>
    <submittedName>
        <fullName evidence="2">DUF4190 domain-containing protein</fullName>
    </submittedName>
</protein>
<organism evidence="2 3">
    <name type="scientific">Streptomyces orinoci</name>
    <name type="common">Streptoverticillium orinoci</name>
    <dbReference type="NCBI Taxonomy" id="67339"/>
    <lineage>
        <taxon>Bacteria</taxon>
        <taxon>Bacillati</taxon>
        <taxon>Actinomycetota</taxon>
        <taxon>Actinomycetes</taxon>
        <taxon>Kitasatosporales</taxon>
        <taxon>Streptomycetaceae</taxon>
        <taxon>Streptomyces</taxon>
    </lineage>
</organism>
<proteinExistence type="predicted"/>
<dbReference type="RefSeq" id="WP_109280085.1">
    <property type="nucleotide sequence ID" value="NZ_JBFAUK010000023.1"/>
</dbReference>
<keyword evidence="3" id="KW-1185">Reference proteome</keyword>
<feature type="transmembrane region" description="Helical" evidence="1">
    <location>
        <begin position="12"/>
        <end position="34"/>
    </location>
</feature>
<gene>
    <name evidence="2" type="ORF">AB0L16_25100</name>
</gene>